<keyword evidence="2" id="KW-1185">Reference proteome</keyword>
<dbReference type="EMBL" id="CM043788">
    <property type="protein sequence ID" value="KAI4829007.1"/>
    <property type="molecule type" value="Genomic_DNA"/>
</dbReference>
<dbReference type="Proteomes" id="UP001057452">
    <property type="component" value="Chromosome 4"/>
</dbReference>
<evidence type="ECO:0000313" key="2">
    <source>
        <dbReference type="Proteomes" id="UP001057452"/>
    </source>
</evidence>
<evidence type="ECO:0000313" key="1">
    <source>
        <dbReference type="EMBL" id="KAI4829007.1"/>
    </source>
</evidence>
<organism evidence="1 2">
    <name type="scientific">Chaenocephalus aceratus</name>
    <name type="common">Blackfin icefish</name>
    <name type="synonym">Chaenichthys aceratus</name>
    <dbReference type="NCBI Taxonomy" id="36190"/>
    <lineage>
        <taxon>Eukaryota</taxon>
        <taxon>Metazoa</taxon>
        <taxon>Chordata</taxon>
        <taxon>Craniata</taxon>
        <taxon>Vertebrata</taxon>
        <taxon>Euteleostomi</taxon>
        <taxon>Actinopterygii</taxon>
        <taxon>Neopterygii</taxon>
        <taxon>Teleostei</taxon>
        <taxon>Neoteleostei</taxon>
        <taxon>Acanthomorphata</taxon>
        <taxon>Eupercaria</taxon>
        <taxon>Perciformes</taxon>
        <taxon>Notothenioidei</taxon>
        <taxon>Channichthyidae</taxon>
        <taxon>Chaenocephalus</taxon>
    </lineage>
</organism>
<name>A0ACB9XPL4_CHAAC</name>
<accession>A0ACB9XPL4</accession>
<sequence>MLPFFSEDVFQLMKDELDELKKRARVQNDIGALEKSADEYADKAEISGKLTFITKSNSLRRPVNRRHLFKTLGRKSMRSLLK</sequence>
<proteinExistence type="predicted"/>
<protein>
    <submittedName>
        <fullName evidence="1">Uncharacterized protein</fullName>
    </submittedName>
</protein>
<gene>
    <name evidence="1" type="ORF">KUCAC02_023071</name>
</gene>
<reference evidence="1" key="1">
    <citation type="submission" date="2022-05" db="EMBL/GenBank/DDBJ databases">
        <title>Chromosome-level genome of Chaenocephalus aceratus.</title>
        <authorList>
            <person name="Park H."/>
        </authorList>
    </citation>
    <scope>NUCLEOTIDE SEQUENCE</scope>
    <source>
        <strain evidence="1">KU_202001</strain>
    </source>
</reference>
<comment type="caution">
    <text evidence="1">The sequence shown here is derived from an EMBL/GenBank/DDBJ whole genome shotgun (WGS) entry which is preliminary data.</text>
</comment>